<feature type="transmembrane region" description="Helical" evidence="7">
    <location>
        <begin position="202"/>
        <end position="223"/>
    </location>
</feature>
<feature type="transmembrane region" description="Helical" evidence="7">
    <location>
        <begin position="72"/>
        <end position="99"/>
    </location>
</feature>
<dbReference type="GO" id="GO:0008374">
    <property type="term" value="F:O-acyltransferase activity"/>
    <property type="evidence" value="ECO:0007669"/>
    <property type="project" value="InterPro"/>
</dbReference>
<keyword evidence="5 7" id="KW-1133">Transmembrane helix</keyword>
<protein>
    <recommendedName>
        <fullName evidence="8">Wax synthase domain-containing protein</fullName>
    </recommendedName>
</protein>
<sequence>RAWSEGGLGGIGRSLGYLFLWPGMDAKPFMDEGEPASKPAPCEWLEAGFKLLLGAGILWGLVPMAGEARPILAGWCGMLGILFLLHFGSFHLLALAWRLRGVAAEPIMRAPAASTSLSAFWSKRWNRGFNQLAHDLIFRTTYRHIGVVGAMLLVFLASGLIHDLVISVPAETWFGLPTAYFILQGIGVLIERSRLGRIVGLNRGAVGWVFMFVFTAGPAYWLFHESFIIKVMNPFLVTIGAL</sequence>
<dbReference type="InterPro" id="IPR044851">
    <property type="entry name" value="Wax_synthase"/>
</dbReference>
<feature type="non-terminal residue" evidence="9">
    <location>
        <position position="1"/>
    </location>
</feature>
<accession>A0A382PGB6</accession>
<evidence type="ECO:0000259" key="8">
    <source>
        <dbReference type="Pfam" id="PF13813"/>
    </source>
</evidence>
<comment type="subcellular location">
    <subcellularLocation>
        <location evidence="1">Membrane</location>
        <topology evidence="1">Multi-pass membrane protein</topology>
    </subcellularLocation>
</comment>
<organism evidence="9">
    <name type="scientific">marine metagenome</name>
    <dbReference type="NCBI Taxonomy" id="408172"/>
    <lineage>
        <taxon>unclassified sequences</taxon>
        <taxon>metagenomes</taxon>
        <taxon>ecological metagenomes</taxon>
    </lineage>
</organism>
<feature type="domain" description="Wax synthase" evidence="8">
    <location>
        <begin position="105"/>
        <end position="171"/>
    </location>
</feature>
<dbReference type="EMBL" id="UINC01106823">
    <property type="protein sequence ID" value="SVC71748.1"/>
    <property type="molecule type" value="Genomic_DNA"/>
</dbReference>
<keyword evidence="4 7" id="KW-0812">Transmembrane</keyword>
<feature type="transmembrane region" description="Helical" evidence="7">
    <location>
        <begin position="172"/>
        <end position="190"/>
    </location>
</feature>
<comment type="pathway">
    <text evidence="2">Secondary metabolite biosynthesis.</text>
</comment>
<keyword evidence="3" id="KW-0808">Transferase</keyword>
<evidence type="ECO:0000256" key="1">
    <source>
        <dbReference type="ARBA" id="ARBA00004141"/>
    </source>
</evidence>
<evidence type="ECO:0000256" key="2">
    <source>
        <dbReference type="ARBA" id="ARBA00005179"/>
    </source>
</evidence>
<feature type="transmembrane region" description="Helical" evidence="7">
    <location>
        <begin position="145"/>
        <end position="166"/>
    </location>
</feature>
<evidence type="ECO:0000256" key="5">
    <source>
        <dbReference type="ARBA" id="ARBA00022989"/>
    </source>
</evidence>
<dbReference type="PANTHER" id="PTHR31595">
    <property type="entry name" value="LONG-CHAIN-ALCOHOL O-FATTY-ACYLTRANSFERASE 3-RELATED"/>
    <property type="match status" value="1"/>
</dbReference>
<keyword evidence="6 7" id="KW-0472">Membrane</keyword>
<dbReference type="GO" id="GO:0016020">
    <property type="term" value="C:membrane"/>
    <property type="evidence" value="ECO:0007669"/>
    <property type="project" value="UniProtKB-SubCell"/>
</dbReference>
<evidence type="ECO:0000313" key="9">
    <source>
        <dbReference type="EMBL" id="SVC71748.1"/>
    </source>
</evidence>
<dbReference type="PANTHER" id="PTHR31595:SF57">
    <property type="entry name" value="OS04G0481900 PROTEIN"/>
    <property type="match status" value="1"/>
</dbReference>
<evidence type="ECO:0000256" key="7">
    <source>
        <dbReference type="SAM" id="Phobius"/>
    </source>
</evidence>
<reference evidence="9" key="1">
    <citation type="submission" date="2018-05" db="EMBL/GenBank/DDBJ databases">
        <authorList>
            <person name="Lanie J.A."/>
            <person name="Ng W.-L."/>
            <person name="Kazmierczak K.M."/>
            <person name="Andrzejewski T.M."/>
            <person name="Davidsen T.M."/>
            <person name="Wayne K.J."/>
            <person name="Tettelin H."/>
            <person name="Glass J.I."/>
            <person name="Rusch D."/>
            <person name="Podicherti R."/>
            <person name="Tsui H.-C.T."/>
            <person name="Winkler M.E."/>
        </authorList>
    </citation>
    <scope>NUCLEOTIDE SEQUENCE</scope>
</reference>
<dbReference type="AlphaFoldDB" id="A0A382PGB6"/>
<proteinExistence type="predicted"/>
<dbReference type="InterPro" id="IPR032805">
    <property type="entry name" value="Wax_synthase_dom"/>
</dbReference>
<evidence type="ECO:0000256" key="4">
    <source>
        <dbReference type="ARBA" id="ARBA00022692"/>
    </source>
</evidence>
<dbReference type="Pfam" id="PF13813">
    <property type="entry name" value="MBOAT_2"/>
    <property type="match status" value="1"/>
</dbReference>
<gene>
    <name evidence="9" type="ORF">METZ01_LOCUS324602</name>
</gene>
<evidence type="ECO:0000256" key="3">
    <source>
        <dbReference type="ARBA" id="ARBA00022679"/>
    </source>
</evidence>
<evidence type="ECO:0000256" key="6">
    <source>
        <dbReference type="ARBA" id="ARBA00023136"/>
    </source>
</evidence>
<dbReference type="GO" id="GO:0006629">
    <property type="term" value="P:lipid metabolic process"/>
    <property type="evidence" value="ECO:0007669"/>
    <property type="project" value="InterPro"/>
</dbReference>
<name>A0A382PGB6_9ZZZZ</name>